<name>A0A1V9X5E6_9ACAR</name>
<dbReference type="InterPro" id="IPR003617">
    <property type="entry name" value="TFIIS/CRSP70_N_sub"/>
</dbReference>
<sequence>MSSLDKIKQYCRRLENHPDDKLVLKETLHKLNKMEVTVDILQKTGIGKVVSCIKKRNDTAGVMAIDLIRKWRKVVDRETEMENPSQSDGVESDEQVPLEDVKHRRSVQEDVKAYHQRSEKTKEGKRGDQSVHSDKKDSYNKSSSNRYGKSSSEKVPEPELFSDAAITIKREIKEESSRHPKESSHRNSSASSKEARRQHHQSNHSHGNKNEDASKQRASSQKDESKNYRDSSQHKSHHKTTDATSRDVKEAKREKEIGLEIAPQIKIERHSAGHGTAEPRVSKPAASTNIDSSSIKRESNSLKDRDRRNRKRKATEEADEADGMNAENFGSFEDCLGSIDPKVQKKKRKLNGSKSSAAASPKMTVTSSTLNGSISKPKGPRLPDLLDTKKVPETHDGPLPMLQLVTDYKPLPRVEPKSGPGSSSSACVSSSRRTMTNEEAVLFTTSRKDRTAVYSGRRQHALSTVPTLYEACVRVLTEHVDLIEETGGVPFDIMRPIMERCTWQQLYRLEYYNPNLAEDSDPLWETHVKRDFRGKTPAKGEETWRELYLRCHDEREQKLKDLKESISQSMKAKQAPVRMTKLAYVDSVAKPPRNVQRAQLKHGTNITNRAKPSQARSIVAHASTSAATEPVRAPANSAPKKAKPAPLMAKTLMFMKMRKTTGYGFASR</sequence>
<feature type="compositionally biased region" description="Basic and acidic residues" evidence="4">
    <location>
        <begin position="208"/>
        <end position="258"/>
    </location>
</feature>
<gene>
    <name evidence="6" type="ORF">BIW11_12875</name>
</gene>
<evidence type="ECO:0000256" key="3">
    <source>
        <dbReference type="PROSITE-ProRule" id="PRU00649"/>
    </source>
</evidence>
<proteinExistence type="predicted"/>
<dbReference type="Gene3D" id="1.20.930.10">
    <property type="entry name" value="Conserved domain common to transcription factors TFIIS, elongin A, CRSP70"/>
    <property type="match status" value="1"/>
</dbReference>
<dbReference type="PANTHER" id="PTHR15141:SF76">
    <property type="entry name" value="TRANSCRIPTION ELONGATION FACTOR B POLYPEPTIDE 3"/>
    <property type="match status" value="1"/>
</dbReference>
<dbReference type="InterPro" id="IPR051870">
    <property type="entry name" value="Elongin-A_domain"/>
</dbReference>
<dbReference type="InterPro" id="IPR017923">
    <property type="entry name" value="TFIIS_N"/>
</dbReference>
<dbReference type="PROSITE" id="PS51319">
    <property type="entry name" value="TFIIS_N"/>
    <property type="match status" value="1"/>
</dbReference>
<comment type="caution">
    <text evidence="6">The sequence shown here is derived from an EMBL/GenBank/DDBJ whole genome shotgun (WGS) entry which is preliminary data.</text>
</comment>
<feature type="compositionally biased region" description="Low complexity" evidence="4">
    <location>
        <begin position="633"/>
        <end position="644"/>
    </location>
</feature>
<dbReference type="PANTHER" id="PTHR15141">
    <property type="entry name" value="TRANSCRIPTION ELONGATION FACTOR B POLYPEPTIDE 3"/>
    <property type="match status" value="1"/>
</dbReference>
<dbReference type="GO" id="GO:0070449">
    <property type="term" value="C:elongin complex"/>
    <property type="evidence" value="ECO:0007669"/>
    <property type="project" value="InterPro"/>
</dbReference>
<keyword evidence="7" id="KW-1185">Reference proteome</keyword>
<dbReference type="InterPro" id="IPR035441">
    <property type="entry name" value="TFIIS/LEDGF_dom_sf"/>
</dbReference>
<dbReference type="SMART" id="SM00509">
    <property type="entry name" value="TFS2N"/>
    <property type="match status" value="1"/>
</dbReference>
<dbReference type="FunCoup" id="A0A1V9X5E6">
    <property type="interactions" value="1458"/>
</dbReference>
<comment type="subcellular location">
    <subcellularLocation>
        <location evidence="1 3">Nucleus</location>
    </subcellularLocation>
</comment>
<evidence type="ECO:0000256" key="1">
    <source>
        <dbReference type="ARBA" id="ARBA00004123"/>
    </source>
</evidence>
<feature type="compositionally biased region" description="Basic and acidic residues" evidence="4">
    <location>
        <begin position="294"/>
        <end position="307"/>
    </location>
</feature>
<dbReference type="Proteomes" id="UP000192247">
    <property type="component" value="Unassembled WGS sequence"/>
</dbReference>
<organism evidence="6 7">
    <name type="scientific">Tropilaelaps mercedesae</name>
    <dbReference type="NCBI Taxonomy" id="418985"/>
    <lineage>
        <taxon>Eukaryota</taxon>
        <taxon>Metazoa</taxon>
        <taxon>Ecdysozoa</taxon>
        <taxon>Arthropoda</taxon>
        <taxon>Chelicerata</taxon>
        <taxon>Arachnida</taxon>
        <taxon>Acari</taxon>
        <taxon>Parasitiformes</taxon>
        <taxon>Mesostigmata</taxon>
        <taxon>Gamasina</taxon>
        <taxon>Dermanyssoidea</taxon>
        <taxon>Laelapidae</taxon>
        <taxon>Tropilaelaps</taxon>
    </lineage>
</organism>
<protein>
    <recommendedName>
        <fullName evidence="5">TFIIS N-terminal domain-containing protein</fullName>
    </recommendedName>
</protein>
<evidence type="ECO:0000313" key="6">
    <source>
        <dbReference type="EMBL" id="OQR68502.1"/>
    </source>
</evidence>
<feature type="compositionally biased region" description="Polar residues" evidence="4">
    <location>
        <begin position="352"/>
        <end position="374"/>
    </location>
</feature>
<feature type="region of interest" description="Disordered" evidence="4">
    <location>
        <begin position="78"/>
        <end position="383"/>
    </location>
</feature>
<evidence type="ECO:0000259" key="5">
    <source>
        <dbReference type="PROSITE" id="PS51319"/>
    </source>
</evidence>
<dbReference type="Gene3D" id="6.10.250.3180">
    <property type="match status" value="1"/>
</dbReference>
<keyword evidence="2 3" id="KW-0539">Nucleus</keyword>
<dbReference type="InParanoid" id="A0A1V9X5E6"/>
<dbReference type="OrthoDB" id="21513at2759"/>
<evidence type="ECO:0000256" key="4">
    <source>
        <dbReference type="SAM" id="MobiDB-lite"/>
    </source>
</evidence>
<evidence type="ECO:0000256" key="2">
    <source>
        <dbReference type="ARBA" id="ARBA00023242"/>
    </source>
</evidence>
<feature type="compositionally biased region" description="Basic and acidic residues" evidence="4">
    <location>
        <begin position="99"/>
        <end position="139"/>
    </location>
</feature>
<dbReference type="STRING" id="418985.A0A1V9X5E6"/>
<dbReference type="Pfam" id="PF06881">
    <property type="entry name" value="Elongin_A"/>
    <property type="match status" value="1"/>
</dbReference>
<dbReference type="SUPFAM" id="SSF47676">
    <property type="entry name" value="Conserved domain common to transcription factors TFIIS, elongin A, CRSP70"/>
    <property type="match status" value="1"/>
</dbReference>
<dbReference type="GO" id="GO:0006368">
    <property type="term" value="P:transcription elongation by RNA polymerase II"/>
    <property type="evidence" value="ECO:0007669"/>
    <property type="project" value="InterPro"/>
</dbReference>
<dbReference type="EMBL" id="MNPL01024520">
    <property type="protein sequence ID" value="OQR68502.1"/>
    <property type="molecule type" value="Genomic_DNA"/>
</dbReference>
<evidence type="ECO:0000313" key="7">
    <source>
        <dbReference type="Proteomes" id="UP000192247"/>
    </source>
</evidence>
<feature type="domain" description="TFIIS N-terminal" evidence="5">
    <location>
        <begin position="5"/>
        <end position="78"/>
    </location>
</feature>
<dbReference type="InterPro" id="IPR010684">
    <property type="entry name" value="RNA_pol_II_trans_fac_SIII_A"/>
</dbReference>
<reference evidence="6 7" key="1">
    <citation type="journal article" date="2017" name="Gigascience">
        <title>Draft genome of the honey bee ectoparasitic mite, Tropilaelaps mercedesae, is shaped by the parasitic life history.</title>
        <authorList>
            <person name="Dong X."/>
            <person name="Armstrong S.D."/>
            <person name="Xia D."/>
            <person name="Makepeace B.L."/>
            <person name="Darby A.C."/>
            <person name="Kadowaki T."/>
        </authorList>
    </citation>
    <scope>NUCLEOTIDE SEQUENCE [LARGE SCALE GENOMIC DNA]</scope>
    <source>
        <strain evidence="6">Wuxi-XJTLU</strain>
    </source>
</reference>
<feature type="compositionally biased region" description="Basic and acidic residues" evidence="4">
    <location>
        <begin position="168"/>
        <end position="185"/>
    </location>
</feature>
<feature type="compositionally biased region" description="Basic residues" evidence="4">
    <location>
        <begin position="196"/>
        <end position="207"/>
    </location>
</feature>
<dbReference type="AlphaFoldDB" id="A0A1V9X5E6"/>
<feature type="compositionally biased region" description="Low complexity" evidence="4">
    <location>
        <begin position="140"/>
        <end position="150"/>
    </location>
</feature>
<dbReference type="Pfam" id="PF08711">
    <property type="entry name" value="Med26"/>
    <property type="match status" value="1"/>
</dbReference>
<feature type="region of interest" description="Disordered" evidence="4">
    <location>
        <begin position="622"/>
        <end position="644"/>
    </location>
</feature>
<accession>A0A1V9X5E6</accession>